<evidence type="ECO:0000256" key="8">
    <source>
        <dbReference type="ARBA" id="ARBA00048552"/>
    </source>
</evidence>
<evidence type="ECO:0000256" key="7">
    <source>
        <dbReference type="ARBA" id="ARBA00023314"/>
    </source>
</evidence>
<dbReference type="GO" id="GO:0003899">
    <property type="term" value="F:DNA-directed RNA polymerase activity"/>
    <property type="evidence" value="ECO:0007669"/>
    <property type="project" value="UniProtKB-EC"/>
</dbReference>
<dbReference type="InterPro" id="IPR046950">
    <property type="entry name" value="DNA-dir_Rpol_C_phage-type"/>
</dbReference>
<proteinExistence type="inferred from homology"/>
<sequence length="816" mass="92197">MKHESLEQKVERQVQLEKDYRTRSLNKSRELVQKAMQAGNLSSLPKVSRMIAAAYDTVAAGIDEMKAEKTAGVGGKYRSVIRLVPTDVLTVMTLTKCFDALFVSEGGSSRVSAGTLLANIGRQVQAEVLSIQLETVAPAYMNRVFEYLKERNTTSPSHIMKTLRASAENVHLGHEPWSNSQCVAVGKLLLQPAWETGLFQWDKATDATRMSYLAPAPELAEHLQELVEDADTVDIKPPMLVKPNRHDTLFSGGYLLPSTCKRGTYHNRQITRSMKRDVSDAFKEATELKSALNKSQEVPYVINKQILNLINEARRTGVTAGMPSAFPAPKPEWYLDGVPKEEYTERQMDDFQTWKMNMRNWYINERARVSKLRSLISLVQICEEFKDEEELYFPTCVDWRYRLYFKSSLHPQGSDMQKALLSFGRAKPLGERGLFWLKVHVATCYGYDKALFEKRAAWTDANIEQIRLVASSPFNAEAFKSADSPWCFLAACIDLVAALDSESPELYESRLPVAMDATNSGSQHFSALLRDPVGGKLTNLFWEGNEEKADMYMDVKQRTDAKVIMDLDNPEFVVQAQFWRENEITRSMTKRPCMTHVYSATVRSCSEYILQSAQEEGYEGTEEYSLFKLAGYLSGRMKAAVEDANPAATAAMKYLQSLCYKVPAANHLQWKTPLGGLVINRYTESEETTVKVKSMNLSHLLIYNRNYDVNNKRKAKSGISPNWIHSLDATHLMMTINAFEGDIMPIHDSVATHACDVDVMQKAVREQFVRLYTEHDVLQEITDAAVECGADLEGLEMPVKGNLNIQLVKESPFFFC</sequence>
<keyword evidence="5" id="KW-0548">Nucleotidyltransferase</keyword>
<keyword evidence="11" id="KW-1185">Reference proteome</keyword>
<evidence type="ECO:0000256" key="3">
    <source>
        <dbReference type="ARBA" id="ARBA00022478"/>
    </source>
</evidence>
<evidence type="ECO:0000256" key="4">
    <source>
        <dbReference type="ARBA" id="ARBA00022679"/>
    </source>
</evidence>
<dbReference type="Gene3D" id="1.10.287.280">
    <property type="match status" value="1"/>
</dbReference>
<dbReference type="GO" id="GO:0019083">
    <property type="term" value="P:viral transcription"/>
    <property type="evidence" value="ECO:0007669"/>
    <property type="project" value="UniProtKB-KW"/>
</dbReference>
<dbReference type="SUPFAM" id="SSF56672">
    <property type="entry name" value="DNA/RNA polymerases"/>
    <property type="match status" value="1"/>
</dbReference>
<dbReference type="InterPro" id="IPR029262">
    <property type="entry name" value="RPOL_N"/>
</dbReference>
<dbReference type="PANTHER" id="PTHR10102:SF0">
    <property type="entry name" value="DNA-DIRECTED RNA POLYMERASE, MITOCHONDRIAL"/>
    <property type="match status" value="1"/>
</dbReference>
<evidence type="ECO:0000259" key="9">
    <source>
        <dbReference type="SMART" id="SM01311"/>
    </source>
</evidence>
<dbReference type="EMBL" id="OQ921331">
    <property type="protein sequence ID" value="WMX18809.1"/>
    <property type="molecule type" value="Genomic_DNA"/>
</dbReference>
<evidence type="ECO:0000256" key="5">
    <source>
        <dbReference type="ARBA" id="ARBA00022695"/>
    </source>
</evidence>
<dbReference type="InterPro" id="IPR043502">
    <property type="entry name" value="DNA/RNA_pol_sf"/>
</dbReference>
<dbReference type="GO" id="GO:0003677">
    <property type="term" value="F:DNA binding"/>
    <property type="evidence" value="ECO:0007669"/>
    <property type="project" value="InterPro"/>
</dbReference>
<dbReference type="Gene3D" id="1.10.150.20">
    <property type="entry name" value="5' to 3' exonuclease, C-terminal subdomain"/>
    <property type="match status" value="1"/>
</dbReference>
<dbReference type="GO" id="GO:0006351">
    <property type="term" value="P:DNA-templated transcription"/>
    <property type="evidence" value="ECO:0007669"/>
    <property type="project" value="InterPro"/>
</dbReference>
<dbReference type="InterPro" id="IPR002092">
    <property type="entry name" value="DNA-dir_Rpol_phage-type"/>
</dbReference>
<evidence type="ECO:0000256" key="6">
    <source>
        <dbReference type="ARBA" id="ARBA00023163"/>
    </source>
</evidence>
<dbReference type="Proteomes" id="UP001182171">
    <property type="component" value="Segment"/>
</dbReference>
<keyword evidence="4" id="KW-0808">Transferase</keyword>
<feature type="domain" description="DNA-directed RNA polymerase N-terminal" evidence="9">
    <location>
        <begin position="11"/>
        <end position="297"/>
    </location>
</feature>
<comment type="catalytic activity">
    <reaction evidence="8">
        <text>RNA(n) + a ribonucleoside 5'-triphosphate = RNA(n+1) + diphosphate</text>
        <dbReference type="Rhea" id="RHEA:21248"/>
        <dbReference type="Rhea" id="RHEA-COMP:14527"/>
        <dbReference type="Rhea" id="RHEA-COMP:17342"/>
        <dbReference type="ChEBI" id="CHEBI:33019"/>
        <dbReference type="ChEBI" id="CHEBI:61557"/>
        <dbReference type="ChEBI" id="CHEBI:140395"/>
        <dbReference type="EC" id="2.7.7.6"/>
    </reaction>
</comment>
<dbReference type="Gene3D" id="1.10.1320.10">
    <property type="entry name" value="DNA-directed RNA polymerase, N-terminal domain"/>
    <property type="match status" value="1"/>
</dbReference>
<keyword evidence="6" id="KW-0804">Transcription</keyword>
<dbReference type="InterPro" id="IPR037159">
    <property type="entry name" value="RNA_POL_N_sf"/>
</dbReference>
<evidence type="ECO:0000313" key="11">
    <source>
        <dbReference type="Proteomes" id="UP001182171"/>
    </source>
</evidence>
<evidence type="ECO:0000256" key="1">
    <source>
        <dbReference type="ARBA" id="ARBA00009493"/>
    </source>
</evidence>
<evidence type="ECO:0000313" key="10">
    <source>
        <dbReference type="EMBL" id="WMX18809.1"/>
    </source>
</evidence>
<dbReference type="PANTHER" id="PTHR10102">
    <property type="entry name" value="DNA-DIRECTED RNA POLYMERASE, MITOCHONDRIAL"/>
    <property type="match status" value="1"/>
</dbReference>
<organism evidence="10 11">
    <name type="scientific">Escherichia phage vB_EcoP_PAS7</name>
    <dbReference type="NCBI Taxonomy" id="3053875"/>
    <lineage>
        <taxon>Viruses</taxon>
        <taxon>Duplodnaviria</taxon>
        <taxon>Heunggongvirae</taxon>
        <taxon>Uroviricota</taxon>
        <taxon>Caudoviricetes</taxon>
        <taxon>Autographivirales</taxon>
        <taxon>Autoscriptoviridae</taxon>
        <taxon>Slopekvirinae</taxon>
        <taxon>Cepavirus</taxon>
        <taxon>Cepavirus PAS7</taxon>
    </lineage>
</organism>
<evidence type="ECO:0000256" key="2">
    <source>
        <dbReference type="ARBA" id="ARBA00012418"/>
    </source>
</evidence>
<protein>
    <recommendedName>
        <fullName evidence="2">DNA-directed RNA polymerase</fullName>
        <ecNumber evidence="2">2.7.7.6</ecNumber>
    </recommendedName>
</protein>
<dbReference type="SMART" id="SM01311">
    <property type="entry name" value="RPOL_N"/>
    <property type="match status" value="1"/>
</dbReference>
<dbReference type="EC" id="2.7.7.6" evidence="2"/>
<accession>A0AA51VJC2</accession>
<keyword evidence="7" id="KW-1195">Viral transcription</keyword>
<reference evidence="10" key="1">
    <citation type="submission" date="2023-05" db="EMBL/GenBank/DDBJ databases">
        <title>Complete genome sequence of three non-O157 smooth Escherichia coli infecting phages.</title>
        <authorList>
            <person name="Pas C."/>
            <person name="Briers Y."/>
            <person name="Fieseler L."/>
        </authorList>
    </citation>
    <scope>NUCLEOTIDE SEQUENCE</scope>
</reference>
<keyword evidence="3 10" id="KW-0240">DNA-directed RNA polymerase</keyword>
<comment type="similarity">
    <text evidence="1">Belongs to the phage and mitochondrial RNA polymerase family.</text>
</comment>
<name>A0AA51VJC2_9CAUD</name>
<dbReference type="GO" id="GO:0000428">
    <property type="term" value="C:DNA-directed RNA polymerase complex"/>
    <property type="evidence" value="ECO:0007669"/>
    <property type="project" value="UniProtKB-KW"/>
</dbReference>
<dbReference type="Pfam" id="PF00940">
    <property type="entry name" value="RNA_pol"/>
    <property type="match status" value="1"/>
</dbReference>